<dbReference type="Pfam" id="PF00313">
    <property type="entry name" value="CSD"/>
    <property type="match status" value="1"/>
</dbReference>
<reference evidence="9" key="1">
    <citation type="submission" date="2021-01" db="EMBL/GenBank/DDBJ databases">
        <authorList>
            <person name="Corre E."/>
            <person name="Pelletier E."/>
            <person name="Niang G."/>
            <person name="Scheremetjew M."/>
            <person name="Finn R."/>
            <person name="Kale V."/>
            <person name="Holt S."/>
            <person name="Cochrane G."/>
            <person name="Meng A."/>
            <person name="Brown T."/>
            <person name="Cohen L."/>
        </authorList>
    </citation>
    <scope>NUCLEOTIDE SEQUENCE</scope>
</reference>
<evidence type="ECO:0000256" key="4">
    <source>
        <dbReference type="ARBA" id="ARBA00022912"/>
    </source>
</evidence>
<dbReference type="SUPFAM" id="SSF81606">
    <property type="entry name" value="PP2C-like"/>
    <property type="match status" value="1"/>
</dbReference>
<feature type="domain" description="PPM-type phosphatase" evidence="7">
    <location>
        <begin position="201"/>
        <end position="496"/>
    </location>
</feature>
<dbReference type="Gene3D" id="3.60.40.10">
    <property type="entry name" value="PPM-type phosphatase domain"/>
    <property type="match status" value="1"/>
</dbReference>
<evidence type="ECO:0000256" key="5">
    <source>
        <dbReference type="RuleBase" id="RU003465"/>
    </source>
</evidence>
<evidence type="ECO:0000256" key="2">
    <source>
        <dbReference type="ARBA" id="ARBA00022723"/>
    </source>
</evidence>
<dbReference type="CDD" id="cd00143">
    <property type="entry name" value="PP2Cc"/>
    <property type="match status" value="1"/>
</dbReference>
<keyword evidence="2" id="KW-0479">Metal-binding</keyword>
<dbReference type="InterPro" id="IPR000222">
    <property type="entry name" value="PP2C_BS"/>
</dbReference>
<gene>
    <name evidence="9" type="ORF">NSCI0253_LOCUS16874</name>
</gene>
<dbReference type="GO" id="GO:0016020">
    <property type="term" value="C:membrane"/>
    <property type="evidence" value="ECO:0007669"/>
    <property type="project" value="UniProtKB-SubCell"/>
</dbReference>
<dbReference type="InterPro" id="IPR015655">
    <property type="entry name" value="PP2C"/>
</dbReference>
<evidence type="ECO:0008006" key="10">
    <source>
        <dbReference type="Google" id="ProtNLM"/>
    </source>
</evidence>
<dbReference type="PROSITE" id="PS51857">
    <property type="entry name" value="CSD_2"/>
    <property type="match status" value="1"/>
</dbReference>
<feature type="domain" description="CSD" evidence="8">
    <location>
        <begin position="98"/>
        <end position="169"/>
    </location>
</feature>
<comment type="similarity">
    <text evidence="5">Belongs to the PP2C family.</text>
</comment>
<dbReference type="CDD" id="cd04458">
    <property type="entry name" value="CSP_CDS"/>
    <property type="match status" value="1"/>
</dbReference>
<feature type="compositionally biased region" description="Basic and acidic residues" evidence="6">
    <location>
        <begin position="527"/>
        <end position="541"/>
    </location>
</feature>
<evidence type="ECO:0000256" key="1">
    <source>
        <dbReference type="ARBA" id="ARBA00004170"/>
    </source>
</evidence>
<evidence type="ECO:0000259" key="8">
    <source>
        <dbReference type="PROSITE" id="PS51857"/>
    </source>
</evidence>
<dbReference type="GO" id="GO:0004722">
    <property type="term" value="F:protein serine/threonine phosphatase activity"/>
    <property type="evidence" value="ECO:0007669"/>
    <property type="project" value="InterPro"/>
</dbReference>
<dbReference type="PROSITE" id="PS01032">
    <property type="entry name" value="PPM_1"/>
    <property type="match status" value="1"/>
</dbReference>
<accession>A0A7S1A4K4</accession>
<comment type="subcellular location">
    <subcellularLocation>
        <location evidence="1">Membrane</location>
        <topology evidence="1">Peripheral membrane protein</topology>
    </subcellularLocation>
</comment>
<evidence type="ECO:0000313" key="9">
    <source>
        <dbReference type="EMBL" id="CAD8842526.1"/>
    </source>
</evidence>
<dbReference type="GO" id="GO:0003676">
    <property type="term" value="F:nucleic acid binding"/>
    <property type="evidence" value="ECO:0007669"/>
    <property type="project" value="InterPro"/>
</dbReference>
<keyword evidence="3 5" id="KW-0378">Hydrolase</keyword>
<dbReference type="SUPFAM" id="SSF50249">
    <property type="entry name" value="Nucleic acid-binding proteins"/>
    <property type="match status" value="1"/>
</dbReference>
<keyword evidence="4 5" id="KW-0904">Protein phosphatase</keyword>
<organism evidence="9">
    <name type="scientific">Noctiluca scintillans</name>
    <name type="common">Sea sparkle</name>
    <name type="synonym">Red tide dinoflagellate</name>
    <dbReference type="NCBI Taxonomy" id="2966"/>
    <lineage>
        <taxon>Eukaryota</taxon>
        <taxon>Sar</taxon>
        <taxon>Alveolata</taxon>
        <taxon>Dinophyceae</taxon>
        <taxon>Noctilucales</taxon>
        <taxon>Noctilucaceae</taxon>
        <taxon>Noctiluca</taxon>
    </lineage>
</organism>
<dbReference type="Gene3D" id="2.40.50.140">
    <property type="entry name" value="Nucleic acid-binding proteins"/>
    <property type="match status" value="1"/>
</dbReference>
<dbReference type="GO" id="GO:0046872">
    <property type="term" value="F:metal ion binding"/>
    <property type="evidence" value="ECO:0007669"/>
    <property type="project" value="UniProtKB-KW"/>
</dbReference>
<evidence type="ECO:0000256" key="6">
    <source>
        <dbReference type="SAM" id="MobiDB-lite"/>
    </source>
</evidence>
<evidence type="ECO:0000256" key="3">
    <source>
        <dbReference type="ARBA" id="ARBA00022801"/>
    </source>
</evidence>
<dbReference type="InterPro" id="IPR002059">
    <property type="entry name" value="CSP_DNA-bd"/>
</dbReference>
<feature type="region of interest" description="Disordered" evidence="6">
    <location>
        <begin position="67"/>
        <end position="94"/>
    </location>
</feature>
<sequence length="554" mass="60008">MDGGILVGEETLKRGELVCFGNAKIGAITRCYPMEDKYAIKVVGHSAELRGENGAFLYFRREELRRAAPPPQEEPPLKQPRLEAAAPREVETEEPSDRLLGRVKWYSKEKGFGKIVQAQESGEDVFVHRTQMQGGPDGLHARAITEGLQVTFGFTRLADGKLCACDVQVKGLSKVLQELGSEVTGNSKGDLLRRLLLCGLQVGTFQERGFGKASMEDRFIVRTGVEVDSLGGAGRRSTCAFFGVYDGHAGASCSDFVGTSLDRAVFESLRQQRREGSCDLGVRSALLAAYRMTEHNYYQYLNKLEGGAAQAWAIAGSTACSVMFFGPDEESRLRLAVANAGDSRAVLGRTDGRAVRLSDDHTPDVLSERKRIEAAGAGVVLHNGIWRIVLRNGGSTVAGLSVSRGFGDLQYKMPAGVVSAVPDITFRTVDLREDSFIIIATDGVWGPISDADAVRIVSIALREGVGDPPKHAAQQLVQAAHAKDPSDDKTVLVIWFGDTPAPLPGPAVRSSVEPGVSEKAASADIFSEAKESHRERLEATFKNRTPRSSRRTQF</sequence>
<dbReference type="PROSITE" id="PS51746">
    <property type="entry name" value="PPM_2"/>
    <property type="match status" value="1"/>
</dbReference>
<protein>
    <recommendedName>
        <fullName evidence="10">PPM-type phosphatase domain-containing protein</fullName>
    </recommendedName>
</protein>
<dbReference type="InterPro" id="IPR001932">
    <property type="entry name" value="PPM-type_phosphatase-like_dom"/>
</dbReference>
<name>A0A7S1A4K4_NOCSC</name>
<dbReference type="PANTHER" id="PTHR13832:SF827">
    <property type="entry name" value="PROTEIN PHOSPHATASE 1L"/>
    <property type="match status" value="1"/>
</dbReference>
<dbReference type="InterPro" id="IPR036457">
    <property type="entry name" value="PPM-type-like_dom_sf"/>
</dbReference>
<feature type="region of interest" description="Disordered" evidence="6">
    <location>
        <begin position="506"/>
        <end position="554"/>
    </location>
</feature>
<proteinExistence type="inferred from homology"/>
<dbReference type="PANTHER" id="PTHR13832">
    <property type="entry name" value="PROTEIN PHOSPHATASE 2C"/>
    <property type="match status" value="1"/>
</dbReference>
<dbReference type="EMBL" id="HBFQ01023934">
    <property type="protein sequence ID" value="CAD8842526.1"/>
    <property type="molecule type" value="Transcribed_RNA"/>
</dbReference>
<feature type="compositionally biased region" description="Basic residues" evidence="6">
    <location>
        <begin position="544"/>
        <end position="554"/>
    </location>
</feature>
<dbReference type="AlphaFoldDB" id="A0A7S1A4K4"/>
<dbReference type="SMART" id="SM00332">
    <property type="entry name" value="PP2Cc"/>
    <property type="match status" value="1"/>
</dbReference>
<evidence type="ECO:0000259" key="7">
    <source>
        <dbReference type="PROSITE" id="PS51746"/>
    </source>
</evidence>
<feature type="compositionally biased region" description="Pro residues" evidence="6">
    <location>
        <begin position="68"/>
        <end position="78"/>
    </location>
</feature>
<dbReference type="Pfam" id="PF00481">
    <property type="entry name" value="PP2C"/>
    <property type="match status" value="1"/>
</dbReference>
<dbReference type="InterPro" id="IPR012340">
    <property type="entry name" value="NA-bd_OB-fold"/>
</dbReference>